<evidence type="ECO:0000256" key="10">
    <source>
        <dbReference type="ARBA" id="ARBA00023211"/>
    </source>
</evidence>
<keyword evidence="15" id="KW-1185">Reference proteome</keyword>
<evidence type="ECO:0000256" key="8">
    <source>
        <dbReference type="ARBA" id="ARBA00022842"/>
    </source>
</evidence>
<evidence type="ECO:0000256" key="5">
    <source>
        <dbReference type="ARBA" id="ARBA00022695"/>
    </source>
</evidence>
<evidence type="ECO:0000256" key="6">
    <source>
        <dbReference type="ARBA" id="ARBA00022705"/>
    </source>
</evidence>
<keyword evidence="5 11" id="KW-0548">Nucleotidyltransferase</keyword>
<evidence type="ECO:0000256" key="7">
    <source>
        <dbReference type="ARBA" id="ARBA00022723"/>
    </source>
</evidence>
<accession>A8AAT5</accession>
<dbReference type="GO" id="GO:0046872">
    <property type="term" value="F:metal ion binding"/>
    <property type="evidence" value="ECO:0007669"/>
    <property type="project" value="UniProtKB-KW"/>
</dbReference>
<keyword evidence="8 11" id="KW-0460">Magnesium</keyword>
<protein>
    <recommendedName>
        <fullName evidence="11">DNA primase small subunit PriS</fullName>
        <ecNumber evidence="11">2.7.7.-</ecNumber>
    </recommendedName>
</protein>
<dbReference type="Pfam" id="PF01896">
    <property type="entry name" value="DNA_primase_S"/>
    <property type="match status" value="1"/>
</dbReference>
<evidence type="ECO:0000256" key="2">
    <source>
        <dbReference type="ARBA" id="ARBA00022478"/>
    </source>
</evidence>
<evidence type="ECO:0000256" key="11">
    <source>
        <dbReference type="HAMAP-Rule" id="MF_00700"/>
    </source>
</evidence>
<evidence type="ECO:0000256" key="12">
    <source>
        <dbReference type="RuleBase" id="RU003514"/>
    </source>
</evidence>
<dbReference type="InterPro" id="IPR002755">
    <property type="entry name" value="DNA_primase_S"/>
</dbReference>
<comment type="function">
    <text evidence="13">RNA polymerase that catalyzes the synthesis of short RNA molecules used as primers for DNA polymerase during DNA replication.</text>
</comment>
<sequence length="351" mass="39400">MSNKLHLMILDYYKEARFEVPEDLSQREVAVQTVDGGMVRHMSASDVEELRSIVLKKRGLDVYVSTASYRDPAAPSMEAKGWLRADLQFDIDVDHAPGCGPAYKVCGETVVPSSADCAGDPLPLLPKECLYFGFERATKLIDVLEKYFGVEREKVELHFSGNRGFHVVARDTQYDAADQTLRREVVDFIVGDLLIKEKFCLKENCFVPKPDEPGWRGRLGEALSKLLPERVRLWGEVDDPEALFERALSSAKIDVDKQVTVDTSRLLRVLGSVNRKSALVVKRVDKFVWDFSLSPFVSYVTLVRSRYNFKLDVLGKHVSMKKGEVGELPGPAGAYLAAKGLVEILRFDRAP</sequence>
<comment type="cofactor">
    <cofactor evidence="11">
        <name>Mg(2+)</name>
        <dbReference type="ChEBI" id="CHEBI:18420"/>
    </cofactor>
    <cofactor evidence="11">
        <name>Mn(2+)</name>
        <dbReference type="ChEBI" id="CHEBI:29035"/>
    </cofactor>
</comment>
<dbReference type="EMBL" id="CP000816">
    <property type="protein sequence ID" value="ABU82037.1"/>
    <property type="molecule type" value="Genomic_DNA"/>
</dbReference>
<proteinExistence type="inferred from homology"/>
<dbReference type="KEGG" id="iho:Igni_0855"/>
<dbReference type="STRING" id="453591.Igni_0855"/>
<dbReference type="GO" id="GO:0006269">
    <property type="term" value="P:DNA replication, synthesis of primer"/>
    <property type="evidence" value="ECO:0007669"/>
    <property type="project" value="UniProtKB-UniRule"/>
</dbReference>
<evidence type="ECO:0000256" key="1">
    <source>
        <dbReference type="ARBA" id="ARBA00009762"/>
    </source>
</evidence>
<dbReference type="GO" id="GO:0000428">
    <property type="term" value="C:DNA-directed RNA polymerase complex"/>
    <property type="evidence" value="ECO:0007669"/>
    <property type="project" value="UniProtKB-KW"/>
</dbReference>
<dbReference type="InterPro" id="IPR023639">
    <property type="entry name" value="DNA_primase_ssu_PriS"/>
</dbReference>
<organism evidence="14 15">
    <name type="scientific">Ignicoccus hospitalis (strain KIN4/I / DSM 18386 / JCM 14125)</name>
    <dbReference type="NCBI Taxonomy" id="453591"/>
    <lineage>
        <taxon>Archaea</taxon>
        <taxon>Thermoproteota</taxon>
        <taxon>Thermoprotei</taxon>
        <taxon>Desulfurococcales</taxon>
        <taxon>Desulfurococcaceae</taxon>
        <taxon>Ignicoccus</taxon>
    </lineage>
</organism>
<dbReference type="PhylomeDB" id="A8AAT5"/>
<dbReference type="HOGENOM" id="CLU_056123_0_0_2"/>
<dbReference type="Proteomes" id="UP000000262">
    <property type="component" value="Chromosome"/>
</dbReference>
<dbReference type="GO" id="GO:0003899">
    <property type="term" value="F:DNA-directed RNA polymerase activity"/>
    <property type="evidence" value="ECO:0007669"/>
    <property type="project" value="UniProtKB-UniRule"/>
</dbReference>
<keyword evidence="7 11" id="KW-0479">Metal-binding</keyword>
<evidence type="ECO:0000256" key="4">
    <source>
        <dbReference type="ARBA" id="ARBA00022679"/>
    </source>
</evidence>
<keyword evidence="9 11" id="KW-0804">Transcription</keyword>
<dbReference type="Gene3D" id="3.90.920.10">
    <property type="entry name" value="DNA primase, PRIM domain"/>
    <property type="match status" value="1"/>
</dbReference>
<dbReference type="EC" id="2.7.7.-" evidence="11"/>
<comment type="subunit">
    <text evidence="11">Heterodimer of a small subunit (PriS) and a large subunit (PriL).</text>
</comment>
<evidence type="ECO:0000256" key="3">
    <source>
        <dbReference type="ARBA" id="ARBA00022515"/>
    </source>
</evidence>
<dbReference type="GO" id="GO:1990077">
    <property type="term" value="C:primosome complex"/>
    <property type="evidence" value="ECO:0007669"/>
    <property type="project" value="UniProtKB-KW"/>
</dbReference>
<evidence type="ECO:0000256" key="9">
    <source>
        <dbReference type="ARBA" id="ARBA00023163"/>
    </source>
</evidence>
<keyword evidence="2 11" id="KW-0240">DNA-directed RNA polymerase</keyword>
<dbReference type="AlphaFoldDB" id="A8AAT5"/>
<comment type="function">
    <text evidence="11">Catalytic subunit of DNA primase, an RNA polymerase that catalyzes the synthesis of short RNA molecules used as primers for DNA polymerase during DNA replication. The small subunit contains the primase catalytic core and has DNA synthesis activity on its own. Binding to the large subunit stabilizes and modulates the activity, increasing the rate of DNA synthesis while decreasing the length of the DNA fragments, and conferring RNA synthesis capability. The DNA polymerase activity may enable DNA primase to also catalyze primer extension after primer synthesis. May also play a role in DNA repair.</text>
</comment>
<evidence type="ECO:0000313" key="14">
    <source>
        <dbReference type="EMBL" id="ABU82037.1"/>
    </source>
</evidence>
<name>A8AAT5_IGNH4</name>
<feature type="active site" evidence="11">
    <location>
        <position position="256"/>
    </location>
</feature>
<comment type="similarity">
    <text evidence="1 11 12">Belongs to the eukaryotic-type primase small subunit family.</text>
</comment>
<reference evidence="14 15" key="1">
    <citation type="journal article" date="2008" name="Genome Biol.">
        <title>A genomic analysis of the archaeal system Ignicoccus hospitalis-Nanoarchaeum equitans.</title>
        <authorList>
            <person name="Podar M."/>
            <person name="Anderson I."/>
            <person name="Makarova K.S."/>
            <person name="Elkins J.G."/>
            <person name="Ivanova N."/>
            <person name="Wall M.A."/>
            <person name="Lykidis A."/>
            <person name="Mavromatis K."/>
            <person name="Sun H."/>
            <person name="Hudson M.E."/>
            <person name="Chen W."/>
            <person name="Deciu C."/>
            <person name="Hutchison D."/>
            <person name="Eads J.R."/>
            <person name="Anderson A."/>
            <person name="Fernandes F."/>
            <person name="Szeto E."/>
            <person name="Lapidus A."/>
            <person name="Kyrpides N.C."/>
            <person name="Saier M.H.Jr."/>
            <person name="Richardson P.M."/>
            <person name="Rachel R."/>
            <person name="Huber H."/>
            <person name="Eisen J.A."/>
            <person name="Koonin E.V."/>
            <person name="Keller M."/>
            <person name="Stetter K.O."/>
        </authorList>
    </citation>
    <scope>NUCLEOTIDE SEQUENCE [LARGE SCALE GENOMIC DNA]</scope>
    <source>
        <strain evidence="15">KIN4/I / DSM 18386 / JCM 14125</strain>
    </source>
</reference>
<keyword evidence="10 11" id="KW-0464">Manganese</keyword>
<dbReference type="HAMAP" id="MF_00700">
    <property type="entry name" value="DNA_primase_sml_arc"/>
    <property type="match status" value="1"/>
</dbReference>
<keyword evidence="3 11" id="KW-0639">Primosome</keyword>
<dbReference type="SUPFAM" id="SSF56747">
    <property type="entry name" value="Prim-pol domain"/>
    <property type="match status" value="1"/>
</dbReference>
<feature type="active site" evidence="11">
    <location>
        <position position="90"/>
    </location>
</feature>
<keyword evidence="6 11" id="KW-0235">DNA replication</keyword>
<gene>
    <name evidence="11" type="primary">priS</name>
    <name evidence="14" type="ordered locus">Igni_0855</name>
</gene>
<dbReference type="PANTHER" id="PTHR10536">
    <property type="entry name" value="DNA PRIMASE SMALL SUBUNIT"/>
    <property type="match status" value="1"/>
</dbReference>
<evidence type="ECO:0000313" key="15">
    <source>
        <dbReference type="Proteomes" id="UP000000262"/>
    </source>
</evidence>
<keyword evidence="4 11" id="KW-0808">Transferase</keyword>
<evidence type="ECO:0000256" key="13">
    <source>
        <dbReference type="RuleBase" id="RU004224"/>
    </source>
</evidence>
<dbReference type="eggNOG" id="arCOG04110">
    <property type="taxonomic scope" value="Archaea"/>
</dbReference>
<feature type="active site" evidence="11">
    <location>
        <position position="92"/>
    </location>
</feature>